<evidence type="ECO:0000259" key="5">
    <source>
        <dbReference type="Pfam" id="PF14833"/>
    </source>
</evidence>
<protein>
    <submittedName>
        <fullName evidence="6">NAD-binding protein</fullName>
    </submittedName>
</protein>
<dbReference type="InterPro" id="IPR036291">
    <property type="entry name" value="NAD(P)-bd_dom_sf"/>
</dbReference>
<feature type="domain" description="PilZ" evidence="4">
    <location>
        <begin position="316"/>
        <end position="422"/>
    </location>
</feature>
<dbReference type="GO" id="GO:0016491">
    <property type="term" value="F:oxidoreductase activity"/>
    <property type="evidence" value="ECO:0007669"/>
    <property type="project" value="InterPro"/>
</dbReference>
<reference evidence="6 7" key="1">
    <citation type="submission" date="2020-08" db="EMBL/GenBank/DDBJ databases">
        <title>Cohnella phylogeny.</title>
        <authorList>
            <person name="Dunlap C."/>
        </authorList>
    </citation>
    <scope>NUCLEOTIDE SEQUENCE [LARGE SCALE GENOMIC DNA]</scope>
    <source>
        <strain evidence="6 7">DSM 28246</strain>
    </source>
</reference>
<comment type="caution">
    <text evidence="6">The sequence shown here is derived from an EMBL/GenBank/DDBJ whole genome shotgun (WGS) entry which is preliminary data.</text>
</comment>
<dbReference type="InterPro" id="IPR008927">
    <property type="entry name" value="6-PGluconate_DH-like_C_sf"/>
</dbReference>
<name>A0A7X0VJJ9_9BACL</name>
<dbReference type="Gene3D" id="2.40.10.220">
    <property type="entry name" value="predicted glycosyltransferase like domains"/>
    <property type="match status" value="1"/>
</dbReference>
<evidence type="ECO:0000259" key="3">
    <source>
        <dbReference type="Pfam" id="PF03446"/>
    </source>
</evidence>
<evidence type="ECO:0000256" key="1">
    <source>
        <dbReference type="ARBA" id="ARBA00009080"/>
    </source>
</evidence>
<feature type="domain" description="3-hydroxyisobutyrate dehydrogenase-like NAD-binding" evidence="5">
    <location>
        <begin position="165"/>
        <end position="285"/>
    </location>
</feature>
<feature type="region of interest" description="Disordered" evidence="2">
    <location>
        <begin position="300"/>
        <end position="319"/>
    </location>
</feature>
<accession>A0A7X0VJJ9</accession>
<dbReference type="GO" id="GO:0050661">
    <property type="term" value="F:NADP binding"/>
    <property type="evidence" value="ECO:0007669"/>
    <property type="project" value="InterPro"/>
</dbReference>
<dbReference type="Pfam" id="PF07238">
    <property type="entry name" value="PilZ"/>
    <property type="match status" value="1"/>
</dbReference>
<dbReference type="PROSITE" id="PS00895">
    <property type="entry name" value="3_HYDROXYISOBUT_DH"/>
    <property type="match status" value="1"/>
</dbReference>
<sequence length="427" mass="45344">MKTIGFIGLGTMGLPMAANLLRKQYQVMYYNRTPGKADELARLGGEEAASPLEAAKRSDVIVTMISNDAAVEEVYYGKDGIIAGLKPGMAVIDSSTISPALARRLGQDIADAFCDFLDAPVTGSSPAARDGTLLFMVGGDRETVDAQQDLLLAMGREVIYMGTSGSGAAAKLAHNAIVGINAAGLVEGMAIAAKAGIDASSFLRVVQGGGAASKQADLKGRKIIEQDFSVQFSLALMLKDLKLSSVLSDGLGVPTPMLEASKSLFQTGAAAGHGEEDLAALAKVYEQWIGGRIGGLRAPEAAAKPASPTAEPSGVERRRQTRVSLEIPLMMSVYQWEQAGAFAGQSVEGTLRDVSEDGLQISSTFPLEKDMFVVLHFKQEAGLPPMTARIIRIERSNNQFHYGCMLSGLALYQRLQLKEYIERHAGD</sequence>
<organism evidence="6 7">
    <name type="scientific">Cohnella nanjingensis</name>
    <dbReference type="NCBI Taxonomy" id="1387779"/>
    <lineage>
        <taxon>Bacteria</taxon>
        <taxon>Bacillati</taxon>
        <taxon>Bacillota</taxon>
        <taxon>Bacilli</taxon>
        <taxon>Bacillales</taxon>
        <taxon>Paenibacillaceae</taxon>
        <taxon>Cohnella</taxon>
    </lineage>
</organism>
<evidence type="ECO:0000313" key="6">
    <source>
        <dbReference type="EMBL" id="MBB6674799.1"/>
    </source>
</evidence>
<dbReference type="AlphaFoldDB" id="A0A7X0VJJ9"/>
<dbReference type="InterPro" id="IPR006115">
    <property type="entry name" value="6PGDH_NADP-bd"/>
</dbReference>
<dbReference type="GO" id="GO:0035438">
    <property type="term" value="F:cyclic-di-GMP binding"/>
    <property type="evidence" value="ECO:0007669"/>
    <property type="project" value="InterPro"/>
</dbReference>
<keyword evidence="7" id="KW-1185">Reference proteome</keyword>
<dbReference type="InterPro" id="IPR002204">
    <property type="entry name" value="3-OH-isobutyrate_DH-rel_CS"/>
</dbReference>
<proteinExistence type="inferred from homology"/>
<dbReference type="Pfam" id="PF14833">
    <property type="entry name" value="NAD_binding_11"/>
    <property type="match status" value="1"/>
</dbReference>
<dbReference type="Pfam" id="PF03446">
    <property type="entry name" value="NAD_binding_2"/>
    <property type="match status" value="1"/>
</dbReference>
<dbReference type="SUPFAM" id="SSF48179">
    <property type="entry name" value="6-phosphogluconate dehydrogenase C-terminal domain-like"/>
    <property type="match status" value="1"/>
</dbReference>
<comment type="similarity">
    <text evidence="1">Belongs to the HIBADH-related family.</text>
</comment>
<feature type="domain" description="6-phosphogluconate dehydrogenase NADP-binding" evidence="3">
    <location>
        <begin position="3"/>
        <end position="162"/>
    </location>
</feature>
<evidence type="ECO:0000313" key="7">
    <source>
        <dbReference type="Proteomes" id="UP000547209"/>
    </source>
</evidence>
<dbReference type="InterPro" id="IPR029154">
    <property type="entry name" value="HIBADH-like_NADP-bd"/>
</dbReference>
<evidence type="ECO:0000259" key="4">
    <source>
        <dbReference type="Pfam" id="PF07238"/>
    </source>
</evidence>
<evidence type="ECO:0000256" key="2">
    <source>
        <dbReference type="SAM" id="MobiDB-lite"/>
    </source>
</evidence>
<dbReference type="PANTHER" id="PTHR43060">
    <property type="entry name" value="3-HYDROXYISOBUTYRATE DEHYDROGENASE-LIKE 1, MITOCHONDRIAL-RELATED"/>
    <property type="match status" value="1"/>
</dbReference>
<dbReference type="PANTHER" id="PTHR43060:SF15">
    <property type="entry name" value="3-HYDROXYISOBUTYRATE DEHYDROGENASE-LIKE 1, MITOCHONDRIAL-RELATED"/>
    <property type="match status" value="1"/>
</dbReference>
<gene>
    <name evidence="6" type="ORF">H7C19_29390</name>
</gene>
<dbReference type="InterPro" id="IPR013328">
    <property type="entry name" value="6PGD_dom2"/>
</dbReference>
<dbReference type="SUPFAM" id="SSF141371">
    <property type="entry name" value="PilZ domain-like"/>
    <property type="match status" value="1"/>
</dbReference>
<dbReference type="Gene3D" id="3.40.50.720">
    <property type="entry name" value="NAD(P)-binding Rossmann-like Domain"/>
    <property type="match status" value="1"/>
</dbReference>
<dbReference type="Gene3D" id="1.10.1040.10">
    <property type="entry name" value="N-(1-d-carboxylethyl)-l-norvaline Dehydrogenase, domain 2"/>
    <property type="match status" value="1"/>
</dbReference>
<dbReference type="EMBL" id="JACJVP010000055">
    <property type="protein sequence ID" value="MBB6674799.1"/>
    <property type="molecule type" value="Genomic_DNA"/>
</dbReference>
<dbReference type="InterPro" id="IPR009875">
    <property type="entry name" value="PilZ_domain"/>
</dbReference>
<dbReference type="GO" id="GO:0051287">
    <property type="term" value="F:NAD binding"/>
    <property type="evidence" value="ECO:0007669"/>
    <property type="project" value="InterPro"/>
</dbReference>
<dbReference type="GO" id="GO:0016054">
    <property type="term" value="P:organic acid catabolic process"/>
    <property type="evidence" value="ECO:0007669"/>
    <property type="project" value="UniProtKB-ARBA"/>
</dbReference>
<dbReference type="Proteomes" id="UP000547209">
    <property type="component" value="Unassembled WGS sequence"/>
</dbReference>
<dbReference type="SUPFAM" id="SSF51735">
    <property type="entry name" value="NAD(P)-binding Rossmann-fold domains"/>
    <property type="match status" value="1"/>
</dbReference>